<comment type="caution">
    <text evidence="1">The sequence shown here is derived from an EMBL/GenBank/DDBJ whole genome shotgun (WGS) entry which is preliminary data.</text>
</comment>
<protein>
    <submittedName>
        <fullName evidence="1">Uncharacterized protein</fullName>
    </submittedName>
</protein>
<evidence type="ECO:0000313" key="1">
    <source>
        <dbReference type="EMBL" id="VEL07322.1"/>
    </source>
</evidence>
<dbReference type="Proteomes" id="UP000784294">
    <property type="component" value="Unassembled WGS sequence"/>
</dbReference>
<dbReference type="AlphaFoldDB" id="A0A448WAZ9"/>
<gene>
    <name evidence="1" type="ORF">PXEA_LOCUS762</name>
</gene>
<evidence type="ECO:0000313" key="2">
    <source>
        <dbReference type="Proteomes" id="UP000784294"/>
    </source>
</evidence>
<proteinExistence type="predicted"/>
<reference evidence="1" key="1">
    <citation type="submission" date="2018-11" db="EMBL/GenBank/DDBJ databases">
        <authorList>
            <consortium name="Pathogen Informatics"/>
        </authorList>
    </citation>
    <scope>NUCLEOTIDE SEQUENCE</scope>
</reference>
<dbReference type="EMBL" id="CAAALY010001490">
    <property type="protein sequence ID" value="VEL07322.1"/>
    <property type="molecule type" value="Genomic_DNA"/>
</dbReference>
<sequence length="185" mass="20271">MIVANKTEDLFQLPPADIKTSWTHALLKCTCHLIKDFSNNPDLSSPSLSSASSSDESALLESGKRRRLLSNYSAGVEAAEILGTFSLKLDHVDEEIKHESCTPVITKAEIEKEENFRIAFPCPSKCTGSPPNSRSIHTTSGLSELARWRHYVHGSVSIDLEDDLLKSAAINGIITAVFSFSTDKH</sequence>
<name>A0A448WAZ9_9PLAT</name>
<accession>A0A448WAZ9</accession>
<keyword evidence="2" id="KW-1185">Reference proteome</keyword>
<organism evidence="1 2">
    <name type="scientific">Protopolystoma xenopodis</name>
    <dbReference type="NCBI Taxonomy" id="117903"/>
    <lineage>
        <taxon>Eukaryota</taxon>
        <taxon>Metazoa</taxon>
        <taxon>Spiralia</taxon>
        <taxon>Lophotrochozoa</taxon>
        <taxon>Platyhelminthes</taxon>
        <taxon>Monogenea</taxon>
        <taxon>Polyopisthocotylea</taxon>
        <taxon>Polystomatidea</taxon>
        <taxon>Polystomatidae</taxon>
        <taxon>Protopolystoma</taxon>
    </lineage>
</organism>